<keyword evidence="8 9" id="KW-0472">Membrane</keyword>
<comment type="subunit">
    <text evidence="9">Type II secretion is composed of four main components: the outer membrane complex, the inner membrane complex, the cytoplasmic secretion ATPase and the periplasm-spanning pseudopilus.</text>
</comment>
<evidence type="ECO:0000256" key="6">
    <source>
        <dbReference type="ARBA" id="ARBA00022692"/>
    </source>
</evidence>
<dbReference type="SUPFAM" id="SSF54523">
    <property type="entry name" value="Pili subunits"/>
    <property type="match status" value="1"/>
</dbReference>
<name>A0A7V8JP34_9BURK</name>
<evidence type="ECO:0000256" key="4">
    <source>
        <dbReference type="ARBA" id="ARBA00022481"/>
    </source>
</evidence>
<comment type="subcellular location">
    <subcellularLocation>
        <location evidence="1 9">Cell inner membrane</location>
        <topology evidence="1 9">Single-pass membrane protein</topology>
    </subcellularLocation>
</comment>
<dbReference type="InterPro" id="IPR003413">
    <property type="entry name" value="T2SS_GspI_C"/>
</dbReference>
<sequence length="129" mass="13893">MSTARPFQRRAARSDGGFTLVEVLVALAVVALALAAGYKASSALIHNAERQDDVLLGQLCADNALIGLRLARQLPGIGDSTQPCEQAGRRYDVRLSVRGTPNPTFRRVDAQVWHEGSSVLTLSTIMGQY</sequence>
<evidence type="ECO:0000256" key="8">
    <source>
        <dbReference type="ARBA" id="ARBA00023136"/>
    </source>
</evidence>
<reference evidence="12" key="1">
    <citation type="journal article" date="2020" name="MBio">
        <title>Horizontal gene transfer to a defensive symbiont with a reduced genome amongst a multipartite beetle microbiome.</title>
        <authorList>
            <person name="Waterworth S.C."/>
            <person name="Florez L.V."/>
            <person name="Rees E.R."/>
            <person name="Hertweck C."/>
            <person name="Kaltenpoth M."/>
            <person name="Kwan J.C."/>
        </authorList>
    </citation>
    <scope>NUCLEOTIDE SEQUENCE [LARGE SCALE GENOMIC DNA]</scope>
</reference>
<evidence type="ECO:0000256" key="1">
    <source>
        <dbReference type="ARBA" id="ARBA00004377"/>
    </source>
</evidence>
<evidence type="ECO:0000259" key="10">
    <source>
        <dbReference type="Pfam" id="PF02501"/>
    </source>
</evidence>
<comment type="caution">
    <text evidence="11">The sequence shown here is derived from an EMBL/GenBank/DDBJ whole genome shotgun (WGS) entry which is preliminary data.</text>
</comment>
<organism evidence="11 12">
    <name type="scientific">Paracidovorax wautersii</name>
    <dbReference type="NCBI Taxonomy" id="1177982"/>
    <lineage>
        <taxon>Bacteria</taxon>
        <taxon>Pseudomonadati</taxon>
        <taxon>Pseudomonadota</taxon>
        <taxon>Betaproteobacteria</taxon>
        <taxon>Burkholderiales</taxon>
        <taxon>Comamonadaceae</taxon>
        <taxon>Paracidovorax</taxon>
    </lineage>
</organism>
<dbReference type="AlphaFoldDB" id="A0A7V8JP34"/>
<keyword evidence="3" id="KW-1003">Cell membrane</keyword>
<comment type="similarity">
    <text evidence="2 9">Belongs to the GSP I family.</text>
</comment>
<dbReference type="Pfam" id="PF02501">
    <property type="entry name" value="T2SSI"/>
    <property type="match status" value="1"/>
</dbReference>
<evidence type="ECO:0000256" key="7">
    <source>
        <dbReference type="ARBA" id="ARBA00022989"/>
    </source>
</evidence>
<dbReference type="InterPro" id="IPR012902">
    <property type="entry name" value="N_methyl_site"/>
</dbReference>
<evidence type="ECO:0000256" key="3">
    <source>
        <dbReference type="ARBA" id="ARBA00022475"/>
    </source>
</evidence>
<gene>
    <name evidence="11" type="primary">xcpV</name>
    <name evidence="11" type="ORF">GAK30_03459</name>
</gene>
<dbReference type="PANTHER" id="PTHR38779:SF2">
    <property type="entry name" value="TYPE II SECRETION SYSTEM PROTEIN I-RELATED"/>
    <property type="match status" value="1"/>
</dbReference>
<dbReference type="Pfam" id="PF07963">
    <property type="entry name" value="N_methyl"/>
    <property type="match status" value="1"/>
</dbReference>
<dbReference type="InterPro" id="IPR010052">
    <property type="entry name" value="T2SS_protein-GspI"/>
</dbReference>
<feature type="domain" description="Type II secretion system protein GspI C-terminal" evidence="10">
    <location>
        <begin position="53"/>
        <end position="126"/>
    </location>
</feature>
<dbReference type="GO" id="GO:0015628">
    <property type="term" value="P:protein secretion by the type II secretion system"/>
    <property type="evidence" value="ECO:0007669"/>
    <property type="project" value="UniProtKB-UniRule"/>
</dbReference>
<keyword evidence="7 9" id="KW-1133">Transmembrane helix</keyword>
<evidence type="ECO:0000256" key="9">
    <source>
        <dbReference type="RuleBase" id="RU368030"/>
    </source>
</evidence>
<evidence type="ECO:0000256" key="2">
    <source>
        <dbReference type="ARBA" id="ARBA00008358"/>
    </source>
</evidence>
<dbReference type="Gene3D" id="3.30.1300.30">
    <property type="entry name" value="GSPII I/J protein-like"/>
    <property type="match status" value="1"/>
</dbReference>
<dbReference type="EMBL" id="WNDQ01000072">
    <property type="protein sequence ID" value="KAF1018856.1"/>
    <property type="molecule type" value="Genomic_DNA"/>
</dbReference>
<feature type="transmembrane region" description="Helical" evidence="9">
    <location>
        <begin position="20"/>
        <end position="38"/>
    </location>
</feature>
<dbReference type="InterPro" id="IPR045584">
    <property type="entry name" value="Pilin-like"/>
</dbReference>
<keyword evidence="4 9" id="KW-0488">Methylation</keyword>
<dbReference type="NCBIfam" id="TIGR01707">
    <property type="entry name" value="gspI"/>
    <property type="match status" value="1"/>
</dbReference>
<protein>
    <recommendedName>
        <fullName evidence="9">Type II secretion system protein I</fullName>
        <shortName evidence="9">T2SS minor pseudopilin I</shortName>
    </recommendedName>
</protein>
<dbReference type="NCBIfam" id="TIGR02532">
    <property type="entry name" value="IV_pilin_GFxxxE"/>
    <property type="match status" value="1"/>
</dbReference>
<comment type="PTM">
    <text evidence="9">Cleaved by prepilin peptidase.</text>
</comment>
<accession>A0A7V8JP34</accession>
<comment type="function">
    <text evidence="9">Component of the type II secretion system required for the energy-dependent secretion of extracellular factors such as proteases and toxins from the periplasm.</text>
</comment>
<keyword evidence="5 9" id="KW-0997">Cell inner membrane</keyword>
<evidence type="ECO:0000256" key="5">
    <source>
        <dbReference type="ARBA" id="ARBA00022519"/>
    </source>
</evidence>
<dbReference type="PROSITE" id="PS00409">
    <property type="entry name" value="PROKAR_NTER_METHYL"/>
    <property type="match status" value="1"/>
</dbReference>
<evidence type="ECO:0000313" key="12">
    <source>
        <dbReference type="Proteomes" id="UP000461670"/>
    </source>
</evidence>
<proteinExistence type="inferred from homology"/>
<dbReference type="Proteomes" id="UP000461670">
    <property type="component" value="Unassembled WGS sequence"/>
</dbReference>
<dbReference type="GO" id="GO:0005886">
    <property type="term" value="C:plasma membrane"/>
    <property type="evidence" value="ECO:0007669"/>
    <property type="project" value="UniProtKB-SubCell"/>
</dbReference>
<evidence type="ECO:0000313" key="11">
    <source>
        <dbReference type="EMBL" id="KAF1018856.1"/>
    </source>
</evidence>
<dbReference type="GO" id="GO:0015627">
    <property type="term" value="C:type II protein secretion system complex"/>
    <property type="evidence" value="ECO:0007669"/>
    <property type="project" value="UniProtKB-UniRule"/>
</dbReference>
<keyword evidence="6 9" id="KW-0812">Transmembrane</keyword>
<dbReference type="PANTHER" id="PTHR38779">
    <property type="entry name" value="TYPE II SECRETION SYSTEM PROTEIN I-RELATED"/>
    <property type="match status" value="1"/>
</dbReference>